<keyword evidence="2" id="KW-1185">Reference proteome</keyword>
<sequence length="146" mass="16023">MKSSAYKSVYEVMESSRDTSVTPTSVVPNAGVLPRSSRSLKSPKNFLTTPVLTKLERSSKSGKQVPYVQVSMVVPRLGCRAGPAREPSLVVPARWNVIPMVNRVSLVPACSVASPCSRQAPEPVRWKCQAVPDLSTWRRCEAERPN</sequence>
<comment type="caution">
    <text evidence="1">The sequence shown here is derived from an EMBL/GenBank/DDBJ whole genome shotgun (WGS) entry which is preliminary data.</text>
</comment>
<dbReference type="Proteomes" id="UP000659654">
    <property type="component" value="Unassembled WGS sequence"/>
</dbReference>
<dbReference type="EMBL" id="CAJFDI010000005">
    <property type="protein sequence ID" value="CAD5231132.1"/>
    <property type="molecule type" value="Genomic_DNA"/>
</dbReference>
<dbReference type="EMBL" id="CAJFCV020000005">
    <property type="protein sequence ID" value="CAG9122246.1"/>
    <property type="molecule type" value="Genomic_DNA"/>
</dbReference>
<organism evidence="1 2">
    <name type="scientific">Bursaphelenchus xylophilus</name>
    <name type="common">Pinewood nematode worm</name>
    <name type="synonym">Aphelenchoides xylophilus</name>
    <dbReference type="NCBI Taxonomy" id="6326"/>
    <lineage>
        <taxon>Eukaryota</taxon>
        <taxon>Metazoa</taxon>
        <taxon>Ecdysozoa</taxon>
        <taxon>Nematoda</taxon>
        <taxon>Chromadorea</taxon>
        <taxon>Rhabditida</taxon>
        <taxon>Tylenchina</taxon>
        <taxon>Tylenchomorpha</taxon>
        <taxon>Aphelenchoidea</taxon>
        <taxon>Aphelenchoididae</taxon>
        <taxon>Bursaphelenchus</taxon>
    </lineage>
</organism>
<dbReference type="Proteomes" id="UP000582659">
    <property type="component" value="Unassembled WGS sequence"/>
</dbReference>
<gene>
    <name evidence="1" type="ORF">BXYJ_LOCUS11328</name>
</gene>
<reference evidence="1" key="1">
    <citation type="submission" date="2020-09" db="EMBL/GenBank/DDBJ databases">
        <authorList>
            <person name="Kikuchi T."/>
        </authorList>
    </citation>
    <scope>NUCLEOTIDE SEQUENCE</scope>
    <source>
        <strain evidence="1">Ka4C1</strain>
    </source>
</reference>
<dbReference type="AlphaFoldDB" id="A0A7I8X4V8"/>
<name>A0A7I8X4V8_BURXY</name>
<protein>
    <submittedName>
        <fullName evidence="1">(pine wood nematode) hypothetical protein</fullName>
    </submittedName>
</protein>
<evidence type="ECO:0000313" key="2">
    <source>
        <dbReference type="Proteomes" id="UP000659654"/>
    </source>
</evidence>
<accession>A0A7I8X4V8</accession>
<evidence type="ECO:0000313" key="1">
    <source>
        <dbReference type="EMBL" id="CAD5231132.1"/>
    </source>
</evidence>
<proteinExistence type="predicted"/>